<reference evidence="2" key="1">
    <citation type="journal article" date="2023" name="G3 (Bethesda)">
        <title>A reference genome for the long-term kleptoplast-retaining sea slug Elysia crispata morphotype clarki.</title>
        <authorList>
            <person name="Eastman K.E."/>
            <person name="Pendleton A.L."/>
            <person name="Shaikh M.A."/>
            <person name="Suttiyut T."/>
            <person name="Ogas R."/>
            <person name="Tomko P."/>
            <person name="Gavelis G."/>
            <person name="Widhalm J.R."/>
            <person name="Wisecaver J.H."/>
        </authorList>
    </citation>
    <scope>NUCLEOTIDE SEQUENCE</scope>
    <source>
        <strain evidence="2">ECLA1</strain>
    </source>
</reference>
<accession>A0AAE1CXL0</accession>
<evidence type="ECO:0000256" key="1">
    <source>
        <dbReference type="SAM" id="MobiDB-lite"/>
    </source>
</evidence>
<sequence length="197" mass="21067">MTLTLIIRGVLAVNVVLSDAMVNKNYDAVDDDDDDDDGEEKAKDDDKGVEEEQKKHVNTYAFPMTAQCPPGRALSLAGQGCASVVLLLTASSSCGHTYCSHRKGRGRTPIRGRGCLRKKTKSVSLKAVTAGPVNGVSVSLSRRCETRLGSSTEAILDILLQQHCFVLIGSNICVTMAPSECLKQPGSSASDIHVQLY</sequence>
<gene>
    <name evidence="2" type="ORF">RRG08_064069</name>
</gene>
<dbReference type="EMBL" id="JAWDGP010006323">
    <property type="protein sequence ID" value="KAK3743216.1"/>
    <property type="molecule type" value="Genomic_DNA"/>
</dbReference>
<feature type="compositionally biased region" description="Basic and acidic residues" evidence="1">
    <location>
        <begin position="40"/>
        <end position="53"/>
    </location>
</feature>
<proteinExistence type="predicted"/>
<name>A0AAE1CXL0_9GAST</name>
<feature type="compositionally biased region" description="Acidic residues" evidence="1">
    <location>
        <begin position="28"/>
        <end position="39"/>
    </location>
</feature>
<dbReference type="AlphaFoldDB" id="A0AAE1CXL0"/>
<protein>
    <submittedName>
        <fullName evidence="2">Uncharacterized protein</fullName>
    </submittedName>
</protein>
<dbReference type="Proteomes" id="UP001283361">
    <property type="component" value="Unassembled WGS sequence"/>
</dbReference>
<organism evidence="2 3">
    <name type="scientific">Elysia crispata</name>
    <name type="common">lettuce slug</name>
    <dbReference type="NCBI Taxonomy" id="231223"/>
    <lineage>
        <taxon>Eukaryota</taxon>
        <taxon>Metazoa</taxon>
        <taxon>Spiralia</taxon>
        <taxon>Lophotrochozoa</taxon>
        <taxon>Mollusca</taxon>
        <taxon>Gastropoda</taxon>
        <taxon>Heterobranchia</taxon>
        <taxon>Euthyneura</taxon>
        <taxon>Panpulmonata</taxon>
        <taxon>Sacoglossa</taxon>
        <taxon>Placobranchoidea</taxon>
        <taxon>Plakobranchidae</taxon>
        <taxon>Elysia</taxon>
    </lineage>
</organism>
<feature type="region of interest" description="Disordered" evidence="1">
    <location>
        <begin position="27"/>
        <end position="53"/>
    </location>
</feature>
<evidence type="ECO:0000313" key="3">
    <source>
        <dbReference type="Proteomes" id="UP001283361"/>
    </source>
</evidence>
<keyword evidence="3" id="KW-1185">Reference proteome</keyword>
<evidence type="ECO:0000313" key="2">
    <source>
        <dbReference type="EMBL" id="KAK3743216.1"/>
    </source>
</evidence>
<comment type="caution">
    <text evidence="2">The sequence shown here is derived from an EMBL/GenBank/DDBJ whole genome shotgun (WGS) entry which is preliminary data.</text>
</comment>